<dbReference type="Gene3D" id="3.40.50.300">
    <property type="entry name" value="P-loop containing nucleotide triphosphate hydrolases"/>
    <property type="match status" value="2"/>
</dbReference>
<evidence type="ECO:0000313" key="11">
    <source>
        <dbReference type="EMBL" id="WPH00201.1"/>
    </source>
</evidence>
<dbReference type="CDD" id="cd17964">
    <property type="entry name" value="DEADc_MSS116"/>
    <property type="match status" value="1"/>
</dbReference>
<keyword evidence="12" id="KW-1185">Reference proteome</keyword>
<dbReference type="EMBL" id="CP138583">
    <property type="protein sequence ID" value="WPH00201.1"/>
    <property type="molecule type" value="Genomic_DNA"/>
</dbReference>
<feature type="compositionally biased region" description="Basic and acidic residues" evidence="8">
    <location>
        <begin position="641"/>
        <end position="661"/>
    </location>
</feature>
<dbReference type="SMART" id="SM00490">
    <property type="entry name" value="HELICc"/>
    <property type="match status" value="1"/>
</dbReference>
<dbReference type="PANTHER" id="PTHR24031">
    <property type="entry name" value="RNA HELICASE"/>
    <property type="match status" value="1"/>
</dbReference>
<keyword evidence="1 6" id="KW-0547">Nucleotide-binding</keyword>
<evidence type="ECO:0000256" key="3">
    <source>
        <dbReference type="ARBA" id="ARBA00022806"/>
    </source>
</evidence>
<dbReference type="Pfam" id="PF00271">
    <property type="entry name" value="Helicase_C"/>
    <property type="match status" value="1"/>
</dbReference>
<name>A0AAQ3R3X8_9PEZI</name>
<proteinExistence type="inferred from homology"/>
<keyword evidence="2 6" id="KW-0378">Hydrolase</keyword>
<evidence type="ECO:0000256" key="8">
    <source>
        <dbReference type="SAM" id="MobiDB-lite"/>
    </source>
</evidence>
<dbReference type="GO" id="GO:0005524">
    <property type="term" value="F:ATP binding"/>
    <property type="evidence" value="ECO:0007669"/>
    <property type="project" value="UniProtKB-UniRule"/>
</dbReference>
<dbReference type="InterPro" id="IPR014001">
    <property type="entry name" value="Helicase_ATP-bd"/>
</dbReference>
<keyword evidence="3 6" id="KW-0347">Helicase</keyword>
<gene>
    <name evidence="11" type="ORF">R9X50_00302400</name>
</gene>
<dbReference type="GO" id="GO:0016787">
    <property type="term" value="F:hydrolase activity"/>
    <property type="evidence" value="ECO:0007669"/>
    <property type="project" value="UniProtKB-KW"/>
</dbReference>
<feature type="compositionally biased region" description="Low complexity" evidence="8">
    <location>
        <begin position="663"/>
        <end position="673"/>
    </location>
</feature>
<comment type="function">
    <text evidence="7">RNA helicase.</text>
</comment>
<dbReference type="Proteomes" id="UP001303373">
    <property type="component" value="Chromosome 4"/>
</dbReference>
<dbReference type="PROSITE" id="PS51192">
    <property type="entry name" value="HELICASE_ATP_BIND_1"/>
    <property type="match status" value="1"/>
</dbReference>
<evidence type="ECO:0000256" key="4">
    <source>
        <dbReference type="ARBA" id="ARBA00022840"/>
    </source>
</evidence>
<dbReference type="InterPro" id="IPR027417">
    <property type="entry name" value="P-loop_NTPase"/>
</dbReference>
<evidence type="ECO:0000256" key="6">
    <source>
        <dbReference type="RuleBase" id="RU000492"/>
    </source>
</evidence>
<dbReference type="PROSITE" id="PS00039">
    <property type="entry name" value="DEAD_ATP_HELICASE"/>
    <property type="match status" value="1"/>
</dbReference>
<feature type="compositionally biased region" description="Basic and acidic residues" evidence="8">
    <location>
        <begin position="683"/>
        <end position="709"/>
    </location>
</feature>
<accession>A0AAQ3R3X8</accession>
<dbReference type="AlphaFoldDB" id="A0AAQ3R3X8"/>
<dbReference type="SUPFAM" id="SSF52540">
    <property type="entry name" value="P-loop containing nucleoside triphosphate hydrolases"/>
    <property type="match status" value="2"/>
</dbReference>
<evidence type="ECO:0000259" key="9">
    <source>
        <dbReference type="PROSITE" id="PS51192"/>
    </source>
</evidence>
<dbReference type="InterPro" id="IPR011545">
    <property type="entry name" value="DEAD/DEAH_box_helicase_dom"/>
</dbReference>
<dbReference type="GO" id="GO:0003723">
    <property type="term" value="F:RNA binding"/>
    <property type="evidence" value="ECO:0007669"/>
    <property type="project" value="UniProtKB-UniRule"/>
</dbReference>
<feature type="domain" description="Helicase ATP-binding" evidence="9">
    <location>
        <begin position="115"/>
        <end position="309"/>
    </location>
</feature>
<evidence type="ECO:0000259" key="10">
    <source>
        <dbReference type="PROSITE" id="PS51194"/>
    </source>
</evidence>
<dbReference type="GO" id="GO:0003724">
    <property type="term" value="F:RNA helicase activity"/>
    <property type="evidence" value="ECO:0007669"/>
    <property type="project" value="UniProtKB-EC"/>
</dbReference>
<protein>
    <recommendedName>
        <fullName evidence="7">ATP-dependent RNA helicase</fullName>
        <ecNumber evidence="7">3.6.4.13</ecNumber>
    </recommendedName>
</protein>
<dbReference type="InterPro" id="IPR001650">
    <property type="entry name" value="Helicase_C-like"/>
</dbReference>
<keyword evidence="5 7" id="KW-0694">RNA-binding</keyword>
<dbReference type="InterPro" id="IPR000629">
    <property type="entry name" value="RNA-helicase_DEAD-box_CS"/>
</dbReference>
<dbReference type="Pfam" id="PF00270">
    <property type="entry name" value="DEAD"/>
    <property type="match status" value="1"/>
</dbReference>
<dbReference type="EC" id="3.6.4.13" evidence="7"/>
<evidence type="ECO:0000256" key="1">
    <source>
        <dbReference type="ARBA" id="ARBA00022741"/>
    </source>
</evidence>
<feature type="region of interest" description="Disordered" evidence="8">
    <location>
        <begin position="603"/>
        <end position="709"/>
    </location>
</feature>
<evidence type="ECO:0000256" key="2">
    <source>
        <dbReference type="ARBA" id="ARBA00022801"/>
    </source>
</evidence>
<dbReference type="CDD" id="cd18787">
    <property type="entry name" value="SF2_C_DEAD"/>
    <property type="match status" value="1"/>
</dbReference>
<sequence>MRRAFTRCSASLRPSSTLATTSQFAKLNTIRWSALRASPLVNSQITRSLHQASQLREQAVAAVAAEKDGSEIYENGKITRFEELETSGILHANIVRNLTKVMGIETMTDVQSATINEALSGNDIIAQAKTGTGKTLAFLLPILQNIINQDATLAKSFGGRRGPRTTADDIRALIISPTRELAEQIAAEAKKVTKGTGIIVQTAVGGTQKSMGLRAIQREGCHILVGTPGRLKDILSDPYSRVEAPDLSALVFDEADRLLDQGFWPEIQEIMHLLPTPAEKDRQTLMFSATVPHEVVDLVRSTLKPGFKFVKTIREDEDPTHARVPQKMVTVTGFENKLPALVELMQKAIEAGNQPGATPFKAIVYHNSTAEVALAKSLLSGMKPANFDDVNPLGRTPIYEIHAKLSQAQRTRAAESFRKCTSGILLSSDVTARGMDFPNVSHVIQMAVPPNREQYIHRIGRTARAGKEGEAWLIVTAEEAREIKYRLKKINIKPDDSLDAAKIDMKKEGQVSVATGAILKAVQKSMANVPSSEKAAVYRALLGVYGWWPRKQSLLDAMNDLAKYGWAMTKPPGIAPKLAQKLGLRYLNGINLAQDDFEDDRKDAFSDRGSVGGRGGFSDRGPRSDFGGQRARYGERSNFNTDRRSEFGERSDQGDRSERPRRSFNNGSFGSRDSGNRGGFGDRGGRSGGRDSGNRGGFGDRDGRSGGRY</sequence>
<organism evidence="11 12">
    <name type="scientific">Acrodontium crateriforme</name>
    <dbReference type="NCBI Taxonomy" id="150365"/>
    <lineage>
        <taxon>Eukaryota</taxon>
        <taxon>Fungi</taxon>
        <taxon>Dikarya</taxon>
        <taxon>Ascomycota</taxon>
        <taxon>Pezizomycotina</taxon>
        <taxon>Dothideomycetes</taxon>
        <taxon>Dothideomycetidae</taxon>
        <taxon>Mycosphaerellales</taxon>
        <taxon>Teratosphaeriaceae</taxon>
        <taxon>Acrodontium</taxon>
    </lineage>
</organism>
<dbReference type="PROSITE" id="PS51194">
    <property type="entry name" value="HELICASE_CTER"/>
    <property type="match status" value="1"/>
</dbReference>
<feature type="domain" description="Helicase C-terminal" evidence="10">
    <location>
        <begin position="343"/>
        <end position="506"/>
    </location>
</feature>
<reference evidence="11 12" key="1">
    <citation type="submission" date="2023-11" db="EMBL/GenBank/DDBJ databases">
        <title>An acidophilic fungus is an integral part of prey digestion in a carnivorous sundew plant.</title>
        <authorList>
            <person name="Tsai I.J."/>
        </authorList>
    </citation>
    <scope>NUCLEOTIDE SEQUENCE [LARGE SCALE GENOMIC DNA]</scope>
    <source>
        <strain evidence="11">169a</strain>
    </source>
</reference>
<keyword evidence="4 6" id="KW-0067">ATP-binding</keyword>
<comment type="domain">
    <text evidence="7">The Q motif is unique to and characteristic of the DEAD box family of RNA helicases and controls ATP binding and hydrolysis.</text>
</comment>
<evidence type="ECO:0000256" key="7">
    <source>
        <dbReference type="RuleBase" id="RU365068"/>
    </source>
</evidence>
<evidence type="ECO:0000256" key="5">
    <source>
        <dbReference type="ARBA" id="ARBA00022884"/>
    </source>
</evidence>
<evidence type="ECO:0000313" key="12">
    <source>
        <dbReference type="Proteomes" id="UP001303373"/>
    </source>
</evidence>
<comment type="similarity">
    <text evidence="6">Belongs to the DEAD box helicase family.</text>
</comment>
<comment type="catalytic activity">
    <reaction evidence="7">
        <text>ATP + H2O = ADP + phosphate + H(+)</text>
        <dbReference type="Rhea" id="RHEA:13065"/>
        <dbReference type="ChEBI" id="CHEBI:15377"/>
        <dbReference type="ChEBI" id="CHEBI:15378"/>
        <dbReference type="ChEBI" id="CHEBI:30616"/>
        <dbReference type="ChEBI" id="CHEBI:43474"/>
        <dbReference type="ChEBI" id="CHEBI:456216"/>
        <dbReference type="EC" id="3.6.4.13"/>
    </reaction>
</comment>
<dbReference type="SMART" id="SM00487">
    <property type="entry name" value="DEXDc"/>
    <property type="match status" value="1"/>
</dbReference>